<accession>A0A137NS13</accession>
<keyword evidence="1" id="KW-1133">Transmembrane helix</keyword>
<keyword evidence="3" id="KW-1185">Reference proteome</keyword>
<gene>
    <name evidence="2" type="ORF">CONCODRAFT_12816</name>
</gene>
<evidence type="ECO:0000313" key="3">
    <source>
        <dbReference type="Proteomes" id="UP000070444"/>
    </source>
</evidence>
<protein>
    <submittedName>
        <fullName evidence="2">Uncharacterized protein</fullName>
    </submittedName>
</protein>
<dbReference type="Proteomes" id="UP000070444">
    <property type="component" value="Unassembled WGS sequence"/>
</dbReference>
<name>A0A137NS13_CONC2</name>
<organism evidence="2 3">
    <name type="scientific">Conidiobolus coronatus (strain ATCC 28846 / CBS 209.66 / NRRL 28638)</name>
    <name type="common">Delacroixia coronata</name>
    <dbReference type="NCBI Taxonomy" id="796925"/>
    <lineage>
        <taxon>Eukaryota</taxon>
        <taxon>Fungi</taxon>
        <taxon>Fungi incertae sedis</taxon>
        <taxon>Zoopagomycota</taxon>
        <taxon>Entomophthoromycotina</taxon>
        <taxon>Entomophthoromycetes</taxon>
        <taxon>Entomophthorales</taxon>
        <taxon>Ancylistaceae</taxon>
        <taxon>Conidiobolus</taxon>
    </lineage>
</organism>
<sequence length="110" mass="12413">MPVYEKAPTKKEVIWKKVCKYKWSIIVGFIIILVGIISASILLTRNNKINCVQECANTRFSCENTCYDTKKSCESSCSLNDKSCISGCDSVWSKCDIPCLLEQPKCQDKC</sequence>
<evidence type="ECO:0000313" key="2">
    <source>
        <dbReference type="EMBL" id="KXN65559.1"/>
    </source>
</evidence>
<reference evidence="2 3" key="1">
    <citation type="journal article" date="2015" name="Genome Biol. Evol.">
        <title>Phylogenomic analyses indicate that early fungi evolved digesting cell walls of algal ancestors of land plants.</title>
        <authorList>
            <person name="Chang Y."/>
            <person name="Wang S."/>
            <person name="Sekimoto S."/>
            <person name="Aerts A.L."/>
            <person name="Choi C."/>
            <person name="Clum A."/>
            <person name="LaButti K.M."/>
            <person name="Lindquist E.A."/>
            <person name="Yee Ngan C."/>
            <person name="Ohm R.A."/>
            <person name="Salamov A.A."/>
            <person name="Grigoriev I.V."/>
            <person name="Spatafora J.W."/>
            <person name="Berbee M.L."/>
        </authorList>
    </citation>
    <scope>NUCLEOTIDE SEQUENCE [LARGE SCALE GENOMIC DNA]</scope>
    <source>
        <strain evidence="2 3">NRRL 28638</strain>
    </source>
</reference>
<evidence type="ECO:0000256" key="1">
    <source>
        <dbReference type="SAM" id="Phobius"/>
    </source>
</evidence>
<feature type="transmembrane region" description="Helical" evidence="1">
    <location>
        <begin position="21"/>
        <end position="43"/>
    </location>
</feature>
<keyword evidence="1" id="KW-0472">Membrane</keyword>
<keyword evidence="1" id="KW-0812">Transmembrane</keyword>
<dbReference type="EMBL" id="KQ964856">
    <property type="protein sequence ID" value="KXN65559.1"/>
    <property type="molecule type" value="Genomic_DNA"/>
</dbReference>
<dbReference type="AlphaFoldDB" id="A0A137NS13"/>
<proteinExistence type="predicted"/>